<gene>
    <name evidence="13" type="ORF">CA260_02915</name>
</gene>
<dbReference type="InterPro" id="IPR042186">
    <property type="entry name" value="FimD_plug_dom"/>
</dbReference>
<dbReference type="GO" id="GO:0015473">
    <property type="term" value="F:fimbrial usher porin activity"/>
    <property type="evidence" value="ECO:0007669"/>
    <property type="project" value="InterPro"/>
</dbReference>
<dbReference type="InterPro" id="IPR025949">
    <property type="entry name" value="PapC-like_C"/>
</dbReference>
<dbReference type="Pfam" id="PF00577">
    <property type="entry name" value="Usher"/>
    <property type="match status" value="1"/>
</dbReference>
<comment type="similarity">
    <text evidence="2 9">Belongs to the fimbrial export usher family.</text>
</comment>
<evidence type="ECO:0000256" key="8">
    <source>
        <dbReference type="ARBA" id="ARBA00023237"/>
    </source>
</evidence>
<dbReference type="InterPro" id="IPR025885">
    <property type="entry name" value="PapC_N"/>
</dbReference>
<dbReference type="PANTHER" id="PTHR30451">
    <property type="entry name" value="OUTER MEMBRANE USHER PROTEIN"/>
    <property type="match status" value="1"/>
</dbReference>
<comment type="caution">
    <text evidence="13">The sequence shown here is derived from an EMBL/GenBank/DDBJ whole genome shotgun (WGS) entry which is preliminary data.</text>
</comment>
<keyword evidence="5 9" id="KW-0812">Transmembrane</keyword>
<feature type="domain" description="PapC N-terminal" evidence="12">
    <location>
        <begin position="69"/>
        <end position="208"/>
    </location>
</feature>
<dbReference type="Gene3D" id="2.60.40.2610">
    <property type="entry name" value="Outer membrane usher protein FimD, plug domain"/>
    <property type="match status" value="1"/>
</dbReference>
<feature type="domain" description="PapC-like C-terminal" evidence="11">
    <location>
        <begin position="869"/>
        <end position="934"/>
    </location>
</feature>
<dbReference type="Gene3D" id="3.10.20.410">
    <property type="match status" value="1"/>
</dbReference>
<keyword evidence="6" id="KW-0732">Signal</keyword>
<evidence type="ECO:0000256" key="3">
    <source>
        <dbReference type="ARBA" id="ARBA00022448"/>
    </source>
</evidence>
<comment type="subcellular location">
    <subcellularLocation>
        <location evidence="1 9">Cell outer membrane</location>
        <topology evidence="1 9">Multi-pass membrane protein</topology>
    </subcellularLocation>
</comment>
<evidence type="ECO:0000256" key="10">
    <source>
        <dbReference type="SAM" id="Phobius"/>
    </source>
</evidence>
<dbReference type="PROSITE" id="PS01151">
    <property type="entry name" value="FIMBRIAL_USHER"/>
    <property type="match status" value="1"/>
</dbReference>
<dbReference type="Gene3D" id="2.60.40.3110">
    <property type="match status" value="1"/>
</dbReference>
<dbReference type="PANTHER" id="PTHR30451:SF20">
    <property type="entry name" value="FIMBRIAE USHER"/>
    <property type="match status" value="1"/>
</dbReference>
<dbReference type="Pfam" id="PF13954">
    <property type="entry name" value="PapC_N"/>
    <property type="match status" value="1"/>
</dbReference>
<reference evidence="13 14" key="1">
    <citation type="journal article" date="2018" name="Genet. Mol. Biol.">
        <title>The genome sequence of Dyella jiangningensis FCAV SCS01 from a lignocellulose-decomposing microbial consortium metagenome reveals potential for biotechnological applications.</title>
        <authorList>
            <person name="Desiderato J.G."/>
            <person name="Alvarenga D.O."/>
            <person name="Constancio M.T.L."/>
            <person name="Alves L.M.C."/>
            <person name="Varani A.M."/>
        </authorList>
    </citation>
    <scope>NUCLEOTIDE SEQUENCE [LARGE SCALE GENOMIC DNA]</scope>
    <source>
        <strain evidence="13 14">FCAV SCS01</strain>
    </source>
</reference>
<organism evidence="13 14">
    <name type="scientific">Dyella jiangningensis</name>
    <dbReference type="NCBI Taxonomy" id="1379159"/>
    <lineage>
        <taxon>Bacteria</taxon>
        <taxon>Pseudomonadati</taxon>
        <taxon>Pseudomonadota</taxon>
        <taxon>Gammaproteobacteria</taxon>
        <taxon>Lysobacterales</taxon>
        <taxon>Rhodanobacteraceae</taxon>
        <taxon>Dyella</taxon>
    </lineage>
</organism>
<evidence type="ECO:0000256" key="6">
    <source>
        <dbReference type="ARBA" id="ARBA00022729"/>
    </source>
</evidence>
<proteinExistence type="inferred from homology"/>
<dbReference type="Proteomes" id="UP000248926">
    <property type="component" value="Unassembled WGS sequence"/>
</dbReference>
<evidence type="ECO:0000256" key="4">
    <source>
        <dbReference type="ARBA" id="ARBA00022452"/>
    </source>
</evidence>
<evidence type="ECO:0000259" key="11">
    <source>
        <dbReference type="Pfam" id="PF13953"/>
    </source>
</evidence>
<dbReference type="GO" id="GO:0009279">
    <property type="term" value="C:cell outer membrane"/>
    <property type="evidence" value="ECO:0007669"/>
    <property type="project" value="UniProtKB-SubCell"/>
</dbReference>
<name>A0A328P6H1_9GAMM</name>
<evidence type="ECO:0008006" key="15">
    <source>
        <dbReference type="Google" id="ProtNLM"/>
    </source>
</evidence>
<evidence type="ECO:0000313" key="13">
    <source>
        <dbReference type="EMBL" id="RAO76881.1"/>
    </source>
</evidence>
<keyword evidence="14" id="KW-1185">Reference proteome</keyword>
<accession>A0A328P6H1</accession>
<dbReference type="InterPro" id="IPR043142">
    <property type="entry name" value="PapC-like_C_sf"/>
</dbReference>
<dbReference type="SUPFAM" id="SSF141729">
    <property type="entry name" value="FimD N-terminal domain-like"/>
    <property type="match status" value="1"/>
</dbReference>
<keyword evidence="9" id="KW-1029">Fimbrium biogenesis</keyword>
<dbReference type="InterPro" id="IPR000015">
    <property type="entry name" value="Fimb_usher"/>
</dbReference>
<dbReference type="OrthoDB" id="6554712at2"/>
<keyword evidence="3 9" id="KW-0813">Transport</keyword>
<evidence type="ECO:0000313" key="14">
    <source>
        <dbReference type="Proteomes" id="UP000248926"/>
    </source>
</evidence>
<dbReference type="Pfam" id="PF13953">
    <property type="entry name" value="PapC_C"/>
    <property type="match status" value="1"/>
</dbReference>
<dbReference type="EMBL" id="NFZS01000001">
    <property type="protein sequence ID" value="RAO76881.1"/>
    <property type="molecule type" value="Genomic_DNA"/>
</dbReference>
<sequence length="950" mass="101557">MKATRTKHVHAARALVQEPRVTRVRTLTRYVMLALGIAPAAVLAAPAAAPAGPALEPAASPAVVEFSSAFTGSSQSVDVSRFEKGNPVLPGSYNVDIFVNDGRVARKNITFRAVDGSAVAQPCFDYATLVQMGVDTNRLDPQTVNTQNSCIAIGAVSGDATAQMDVGELRLDVSIPQESLRRQARGYVSPDLWDQGETAFLMGYNVNAYSLNQSYSGPRTSGGGTAVGTDGTQVDVQGAQYYAAGPGGNYVPSATGSYMLGNNGQYVPVQRGTYAPVPRVGYSSNDVNAYLGLNLGLNVMGWRIRSQETAQWDQRTGRTRWTNINTTATHDITRWKAQFTIGDGYTQGVVFDTTPFRGITMYSDDRMLPDSQQGYAPVVRGTANTQARVEVRQNGNLLYQTTVAPGPFVIDDLYATGYGGDLTVNVFEADGSVHSFLVPYSAVPMLLRPGVGRWSITDGQVHNTALRNDKPYFVEGTYQRGINNWLTLYGGVQSTYRDLYHAYLGGAAVNTPVGAFALDVTRSRTSFQGADSLSGYSTRVSYSKVIPSSGTTFALASYRYSNGNFLSLSDAVVTQDLMTSMHTSSLTTVNLMRSRQRLNVTVNQNFGGRAGQLYFSGSRNTYWQGMPSATTYQLGYSNTYRRVNFGITASRSYTAGPMYNGAHYDNQFGLNVSIPLGGPSSRNTPMLQFSAMHDDVMGDSDRAGINGTFGKESQFNYGAYASYNDYSNSRAQTTASGNLGWQAPYANLNGSYSYSDHYQQASVSAAGGLVVHRGGITLAPQLDPNSAIGIVEAPDAKGARVSSSGQATVDGRGYAVASNLMPYRMNDVTLDPSGTSSDVELQTTRLQTAPRAGAVIPLKFDTVSGRAVLIHATQADGKVIPFGAEVLDADGQSVGTMGQGGQLFVRGAEDGGVLAVRWGSGADEQCHIQYVLPARTNGSEAMATTDAVCR</sequence>
<keyword evidence="7 9" id="KW-0472">Membrane</keyword>
<dbReference type="Gene3D" id="2.60.40.2070">
    <property type="match status" value="1"/>
</dbReference>
<dbReference type="FunFam" id="2.60.40.3110:FF:000001">
    <property type="entry name" value="Putative fimbrial outer membrane usher"/>
    <property type="match status" value="1"/>
</dbReference>
<evidence type="ECO:0000256" key="7">
    <source>
        <dbReference type="ARBA" id="ARBA00023136"/>
    </source>
</evidence>
<evidence type="ECO:0000256" key="2">
    <source>
        <dbReference type="ARBA" id="ARBA00008064"/>
    </source>
</evidence>
<protein>
    <recommendedName>
        <fullName evidence="15">Fimbrial protein</fullName>
    </recommendedName>
</protein>
<dbReference type="GO" id="GO:0009297">
    <property type="term" value="P:pilus assembly"/>
    <property type="evidence" value="ECO:0007669"/>
    <property type="project" value="InterPro"/>
</dbReference>
<evidence type="ECO:0000256" key="5">
    <source>
        <dbReference type="ARBA" id="ARBA00022692"/>
    </source>
</evidence>
<evidence type="ECO:0000259" key="12">
    <source>
        <dbReference type="Pfam" id="PF13954"/>
    </source>
</evidence>
<feature type="transmembrane region" description="Helical" evidence="10">
    <location>
        <begin position="30"/>
        <end position="49"/>
    </location>
</feature>
<keyword evidence="4" id="KW-1134">Transmembrane beta strand</keyword>
<dbReference type="InterPro" id="IPR018030">
    <property type="entry name" value="Fimbrial_membr_usher_CS"/>
</dbReference>
<evidence type="ECO:0000256" key="9">
    <source>
        <dbReference type="RuleBase" id="RU003884"/>
    </source>
</evidence>
<dbReference type="AlphaFoldDB" id="A0A328P6H1"/>
<dbReference type="InterPro" id="IPR037224">
    <property type="entry name" value="PapC_N_sf"/>
</dbReference>
<keyword evidence="8 9" id="KW-0998">Cell outer membrane</keyword>
<evidence type="ECO:0000256" key="1">
    <source>
        <dbReference type="ARBA" id="ARBA00004571"/>
    </source>
</evidence>
<keyword evidence="10" id="KW-1133">Transmembrane helix</keyword>